<keyword evidence="3" id="KW-0378">Hydrolase</keyword>
<proteinExistence type="predicted"/>
<dbReference type="CDD" id="cd01066">
    <property type="entry name" value="APP_MetAP"/>
    <property type="match status" value="1"/>
</dbReference>
<gene>
    <name evidence="3" type="ORF">PX52LOC_07850</name>
</gene>
<protein>
    <submittedName>
        <fullName evidence="3">Aminopeptidase P family protein</fullName>
    </submittedName>
</protein>
<dbReference type="Pfam" id="PF01321">
    <property type="entry name" value="Creatinase_N"/>
    <property type="match status" value="1"/>
</dbReference>
<feature type="domain" description="Creatinase N-terminal" evidence="2">
    <location>
        <begin position="7"/>
        <end position="132"/>
    </location>
</feature>
<dbReference type="PANTHER" id="PTHR46112">
    <property type="entry name" value="AMINOPEPTIDASE"/>
    <property type="match status" value="1"/>
</dbReference>
<dbReference type="EMBL" id="CP042425">
    <property type="protein sequence ID" value="QEL20740.1"/>
    <property type="molecule type" value="Genomic_DNA"/>
</dbReference>
<dbReference type="Pfam" id="PF00557">
    <property type="entry name" value="Peptidase_M24"/>
    <property type="match status" value="1"/>
</dbReference>
<evidence type="ECO:0000259" key="1">
    <source>
        <dbReference type="Pfam" id="PF00557"/>
    </source>
</evidence>
<dbReference type="Gene3D" id="3.90.230.10">
    <property type="entry name" value="Creatinase/methionine aminopeptidase superfamily"/>
    <property type="match status" value="1"/>
</dbReference>
<dbReference type="PROSITE" id="PS51257">
    <property type="entry name" value="PROKAR_LIPOPROTEIN"/>
    <property type="match status" value="1"/>
</dbReference>
<keyword evidence="3" id="KW-0031">Aminopeptidase</keyword>
<dbReference type="AlphaFoldDB" id="A0A5C1AP16"/>
<keyword evidence="4" id="KW-1185">Reference proteome</keyword>
<feature type="domain" description="Peptidase M24" evidence="1">
    <location>
        <begin position="140"/>
        <end position="351"/>
    </location>
</feature>
<keyword evidence="3" id="KW-0645">Protease</keyword>
<dbReference type="Proteomes" id="UP000324974">
    <property type="component" value="Chromosome"/>
</dbReference>
<dbReference type="SUPFAM" id="SSF55920">
    <property type="entry name" value="Creatinase/aminopeptidase"/>
    <property type="match status" value="1"/>
</dbReference>
<dbReference type="OrthoDB" id="9806388at2"/>
<dbReference type="InterPro" id="IPR029149">
    <property type="entry name" value="Creatin/AminoP/Spt16_N"/>
</dbReference>
<dbReference type="InterPro" id="IPR050659">
    <property type="entry name" value="Peptidase_M24B"/>
</dbReference>
<evidence type="ECO:0000313" key="3">
    <source>
        <dbReference type="EMBL" id="QEL20740.1"/>
    </source>
</evidence>
<dbReference type="GO" id="GO:0004177">
    <property type="term" value="F:aminopeptidase activity"/>
    <property type="evidence" value="ECO:0007669"/>
    <property type="project" value="UniProtKB-KW"/>
</dbReference>
<dbReference type="RefSeq" id="WP_149114998.1">
    <property type="nucleotide sequence ID" value="NZ_CP042425.1"/>
</dbReference>
<name>A0A5C1AP16_9BACT</name>
<dbReference type="InterPro" id="IPR000994">
    <property type="entry name" value="Pept_M24"/>
</dbReference>
<organism evidence="3 4">
    <name type="scientific">Limnoglobus roseus</name>
    <dbReference type="NCBI Taxonomy" id="2598579"/>
    <lineage>
        <taxon>Bacteria</taxon>
        <taxon>Pseudomonadati</taxon>
        <taxon>Planctomycetota</taxon>
        <taxon>Planctomycetia</taxon>
        <taxon>Gemmatales</taxon>
        <taxon>Gemmataceae</taxon>
        <taxon>Limnoglobus</taxon>
    </lineage>
</organism>
<dbReference type="PANTHER" id="PTHR46112:SF3">
    <property type="entry name" value="AMINOPEPTIDASE YPDF"/>
    <property type="match status" value="1"/>
</dbReference>
<evidence type="ECO:0000313" key="4">
    <source>
        <dbReference type="Proteomes" id="UP000324974"/>
    </source>
</evidence>
<sequence>MSFHDARLRFLAQALGSQSCDALLVTKPQNVFYLTAGRFEAAYLLATPKKTILILPNEDCSQTAIIPSVEVQSAASDEAAVESLAKLLALQGVKTLGVEGHHLNLQQTAALAERLPRAKLHPCDSVVEGVRATKDLSEVESIRHAADVAARVWLMSTVMLAPADTEDGLEAAAHALAWRAGGRLANRRPVRLGVGTGFEAADPSPLVGEVSKLTFDVTAAGTYHSRLVRSMRSPFPAPTTRTSKGERVGRNFDAVFKAVCDAHDAAAASLRDGVSVAEVYGACLEVARKAGFANALSPALGHGVGLEPVEGPSITAAAGPILTSGMVVHVAPKITFSGWGGVSIGDDYVIRGGRATRLGTTGRVAPTAATR</sequence>
<dbReference type="Gene3D" id="3.40.350.10">
    <property type="entry name" value="Creatinase/prolidase N-terminal domain"/>
    <property type="match status" value="1"/>
</dbReference>
<reference evidence="4" key="1">
    <citation type="submission" date="2019-08" db="EMBL/GenBank/DDBJ databases">
        <title>Limnoglobus roseus gen. nov., sp. nov., a novel freshwater planctomycete with a giant genome from the family Gemmataceae.</title>
        <authorList>
            <person name="Kulichevskaya I.S."/>
            <person name="Naumoff D.G."/>
            <person name="Miroshnikov K."/>
            <person name="Ivanova A."/>
            <person name="Philippov D.A."/>
            <person name="Hakobyan A."/>
            <person name="Rijpstra I.C."/>
            <person name="Sinninghe Damste J.S."/>
            <person name="Liesack W."/>
            <person name="Dedysh S.N."/>
        </authorList>
    </citation>
    <scope>NUCLEOTIDE SEQUENCE [LARGE SCALE GENOMIC DNA]</scope>
    <source>
        <strain evidence="4">PX52</strain>
    </source>
</reference>
<dbReference type="InterPro" id="IPR000587">
    <property type="entry name" value="Creatinase_N"/>
</dbReference>
<accession>A0A5C1AP16</accession>
<evidence type="ECO:0000259" key="2">
    <source>
        <dbReference type="Pfam" id="PF01321"/>
    </source>
</evidence>
<dbReference type="KEGG" id="lrs:PX52LOC_07850"/>
<dbReference type="SUPFAM" id="SSF53092">
    <property type="entry name" value="Creatinase/prolidase N-terminal domain"/>
    <property type="match status" value="1"/>
</dbReference>
<dbReference type="InterPro" id="IPR036005">
    <property type="entry name" value="Creatinase/aminopeptidase-like"/>
</dbReference>